<feature type="domain" description="Headcase middle" evidence="2">
    <location>
        <begin position="1"/>
        <end position="166"/>
    </location>
</feature>
<name>A0AAN9T5Q1_9HEMI</name>
<dbReference type="InterPro" id="IPR026066">
    <property type="entry name" value="Headcase"/>
</dbReference>
<accession>A0AAN9T5Q1</accession>
<organism evidence="3 4">
    <name type="scientific">Parthenolecanium corni</name>
    <dbReference type="NCBI Taxonomy" id="536013"/>
    <lineage>
        <taxon>Eukaryota</taxon>
        <taxon>Metazoa</taxon>
        <taxon>Ecdysozoa</taxon>
        <taxon>Arthropoda</taxon>
        <taxon>Hexapoda</taxon>
        <taxon>Insecta</taxon>
        <taxon>Pterygota</taxon>
        <taxon>Neoptera</taxon>
        <taxon>Paraneoptera</taxon>
        <taxon>Hemiptera</taxon>
        <taxon>Sternorrhyncha</taxon>
        <taxon>Coccoidea</taxon>
        <taxon>Coccidae</taxon>
        <taxon>Parthenolecanium</taxon>
    </lineage>
</organism>
<comment type="caution">
    <text evidence="3">The sequence shown here is derived from an EMBL/GenBank/DDBJ whole genome shotgun (WGS) entry which is preliminary data.</text>
</comment>
<reference evidence="3 4" key="1">
    <citation type="submission" date="2024-03" db="EMBL/GenBank/DDBJ databases">
        <title>Adaptation during the transition from Ophiocordyceps entomopathogen to insect associate is accompanied by gene loss and intensified selection.</title>
        <authorList>
            <person name="Ward C.M."/>
            <person name="Onetto C.A."/>
            <person name="Borneman A.R."/>
        </authorList>
    </citation>
    <scope>NUCLEOTIDE SEQUENCE [LARGE SCALE GENOMIC DNA]</scope>
    <source>
        <strain evidence="3">AWRI1</strain>
        <tissue evidence="3">Single Adult Female</tissue>
    </source>
</reference>
<protein>
    <recommendedName>
        <fullName evidence="2">Headcase middle domain-containing protein</fullName>
    </recommendedName>
</protein>
<dbReference type="PANTHER" id="PTHR13425">
    <property type="entry name" value="HEADCASE PROTEIN"/>
    <property type="match status" value="1"/>
</dbReference>
<keyword evidence="4" id="KW-1185">Reference proteome</keyword>
<dbReference type="AlphaFoldDB" id="A0AAN9T5Q1"/>
<gene>
    <name evidence="3" type="ORF">V9T40_010722</name>
</gene>
<dbReference type="PANTHER" id="PTHR13425:SF3">
    <property type="entry name" value="HEADCASE PROTEIN HOMOLOG"/>
    <property type="match status" value="1"/>
</dbReference>
<sequence>MEDEGNHGNDEIRSFVLSNLTAHHQSRVLCVLCSTPMKVYDRYPLIDGTFFLSPVKHAKGSVEVLKENRRLYLSGICMRCLEAFAPGTRIRCVYCSTPFDGGSMVLGTMYVYDVFAAQPCCQDRVRCTDCHTPILLPHERLGFYSDYSRQIVCPHCGTKDFHFVRPISACYALEILQGDPYSCPSPNVSIGEDATLKRGADCAAIYGNGAAEPLRNVKPKRGAAPTAQHQQPCKTDGARKQMTTAPAAPPSQTKNFAYPPAATCGYFAGAPHVDINANMVTSKTFAAPPPPTTTNGGAASANSPYPVTLNSIISSCGLLAPLGDLNFGAHLGAGDGGGAAVPRVRHYSNGGATFADSNSSSTSTNSSSGFGSGGCCSDLSSLGSSFFHANVDLSTHLLKAKRCVSPFPSLCEPTAPSDMLKCANGLQARGELDGAYEPIANGTAKSMLLEEEDSSHMFWDARLKDIADAMTYLELI</sequence>
<dbReference type="Pfam" id="PF16002">
    <property type="entry name" value="Headcase"/>
    <property type="match status" value="1"/>
</dbReference>
<evidence type="ECO:0000313" key="4">
    <source>
        <dbReference type="Proteomes" id="UP001367676"/>
    </source>
</evidence>
<evidence type="ECO:0000256" key="1">
    <source>
        <dbReference type="SAM" id="MobiDB-lite"/>
    </source>
</evidence>
<proteinExistence type="predicted"/>
<dbReference type="EMBL" id="JBBCAQ010000037">
    <property type="protein sequence ID" value="KAK7573531.1"/>
    <property type="molecule type" value="Genomic_DNA"/>
</dbReference>
<evidence type="ECO:0000259" key="2">
    <source>
        <dbReference type="Pfam" id="PF16002"/>
    </source>
</evidence>
<evidence type="ECO:0000313" key="3">
    <source>
        <dbReference type="EMBL" id="KAK7573531.1"/>
    </source>
</evidence>
<dbReference type="Proteomes" id="UP001367676">
    <property type="component" value="Unassembled WGS sequence"/>
</dbReference>
<dbReference type="InterPro" id="IPR031947">
    <property type="entry name" value="Headcase_mid"/>
</dbReference>
<feature type="region of interest" description="Disordered" evidence="1">
    <location>
        <begin position="214"/>
        <end position="254"/>
    </location>
</feature>